<organism evidence="9 10">
    <name type="scientific">Mycolicibacter nonchromogenicus</name>
    <name type="common">Mycobacterium nonchromogenicum</name>
    <dbReference type="NCBI Taxonomy" id="1782"/>
    <lineage>
        <taxon>Bacteria</taxon>
        <taxon>Bacillati</taxon>
        <taxon>Actinomycetota</taxon>
        <taxon>Actinomycetes</taxon>
        <taxon>Mycobacteriales</taxon>
        <taxon>Mycobacteriaceae</taxon>
        <taxon>Mycolicibacter</taxon>
    </lineage>
</organism>
<dbReference type="Gene3D" id="1.10.10.1320">
    <property type="entry name" value="Anti-sigma factor, zinc-finger domain"/>
    <property type="match status" value="1"/>
</dbReference>
<evidence type="ECO:0000259" key="8">
    <source>
        <dbReference type="Pfam" id="PF13490"/>
    </source>
</evidence>
<dbReference type="AlphaFoldDB" id="A0A1X1ZDC1"/>
<dbReference type="STRING" id="1782.AWC18_10610"/>
<name>A0A1X1ZDC1_MYCNO</name>
<proteinExistence type="predicted"/>
<gene>
    <name evidence="9" type="ORF">AWC18_10610</name>
</gene>
<keyword evidence="5 7" id="KW-0472">Membrane</keyword>
<protein>
    <recommendedName>
        <fullName evidence="8">Putative zinc-finger domain-containing protein</fullName>
    </recommendedName>
</protein>
<feature type="domain" description="Putative zinc-finger" evidence="8">
    <location>
        <begin position="26"/>
        <end position="51"/>
    </location>
</feature>
<evidence type="ECO:0000256" key="2">
    <source>
        <dbReference type="ARBA" id="ARBA00022692"/>
    </source>
</evidence>
<dbReference type="GO" id="GO:0006417">
    <property type="term" value="P:regulation of translation"/>
    <property type="evidence" value="ECO:0007669"/>
    <property type="project" value="TreeGrafter"/>
</dbReference>
<dbReference type="InterPro" id="IPR041916">
    <property type="entry name" value="Anti_sigma_zinc_sf"/>
</dbReference>
<dbReference type="InterPro" id="IPR027383">
    <property type="entry name" value="Znf_put"/>
</dbReference>
<dbReference type="InterPro" id="IPR051474">
    <property type="entry name" value="Anti-sigma-K/W_factor"/>
</dbReference>
<dbReference type="RefSeq" id="WP_085138664.1">
    <property type="nucleotide sequence ID" value="NZ_LQPI01000040.1"/>
</dbReference>
<keyword evidence="2 7" id="KW-0812">Transmembrane</keyword>
<evidence type="ECO:0000313" key="10">
    <source>
        <dbReference type="Proteomes" id="UP000193108"/>
    </source>
</evidence>
<keyword evidence="4" id="KW-0805">Transcription regulation</keyword>
<evidence type="ECO:0000256" key="5">
    <source>
        <dbReference type="ARBA" id="ARBA00023136"/>
    </source>
</evidence>
<keyword evidence="3 7" id="KW-1133">Transmembrane helix</keyword>
<evidence type="ECO:0000256" key="3">
    <source>
        <dbReference type="ARBA" id="ARBA00022989"/>
    </source>
</evidence>
<keyword evidence="10" id="KW-1185">Reference proteome</keyword>
<evidence type="ECO:0000256" key="4">
    <source>
        <dbReference type="ARBA" id="ARBA00023015"/>
    </source>
</evidence>
<dbReference type="Proteomes" id="UP000193108">
    <property type="component" value="Unassembled WGS sequence"/>
</dbReference>
<dbReference type="PANTHER" id="PTHR37461">
    <property type="entry name" value="ANTI-SIGMA-K FACTOR RSKA"/>
    <property type="match status" value="1"/>
</dbReference>
<comment type="caution">
    <text evidence="9">The sequence shown here is derived from an EMBL/GenBank/DDBJ whole genome shotgun (WGS) entry which is preliminary data.</text>
</comment>
<evidence type="ECO:0000256" key="1">
    <source>
        <dbReference type="ARBA" id="ARBA00004162"/>
    </source>
</evidence>
<evidence type="ECO:0000256" key="7">
    <source>
        <dbReference type="SAM" id="Phobius"/>
    </source>
</evidence>
<reference evidence="9 10" key="1">
    <citation type="submission" date="2016-01" db="EMBL/GenBank/DDBJ databases">
        <title>The new phylogeny of the genus Mycobacterium.</title>
        <authorList>
            <person name="Tarcisio F."/>
            <person name="Conor M."/>
            <person name="Antonella G."/>
            <person name="Elisabetta G."/>
            <person name="Giulia F.S."/>
            <person name="Sara T."/>
            <person name="Anna F."/>
            <person name="Clotilde B."/>
            <person name="Roberto B."/>
            <person name="Veronica D.S."/>
            <person name="Fabio R."/>
            <person name="Monica P."/>
            <person name="Olivier J."/>
            <person name="Enrico T."/>
            <person name="Nicola S."/>
        </authorList>
    </citation>
    <scope>NUCLEOTIDE SEQUENCE [LARGE SCALE GENOMIC DNA]</scope>
    <source>
        <strain evidence="9 10">DSM 44164</strain>
    </source>
</reference>
<comment type="subcellular location">
    <subcellularLocation>
        <location evidence="1">Cell membrane</location>
        <topology evidence="1">Single-pass membrane protein</topology>
    </subcellularLocation>
</comment>
<feature type="transmembrane region" description="Helical" evidence="7">
    <location>
        <begin position="104"/>
        <end position="125"/>
    </location>
</feature>
<evidence type="ECO:0000313" key="9">
    <source>
        <dbReference type="EMBL" id="ORW21308.1"/>
    </source>
</evidence>
<dbReference type="EMBL" id="LQPI01000040">
    <property type="protein sequence ID" value="ORW21308.1"/>
    <property type="molecule type" value="Genomic_DNA"/>
</dbReference>
<accession>A0A1X1ZDC1</accession>
<dbReference type="Pfam" id="PF13490">
    <property type="entry name" value="zf-HC2"/>
    <property type="match status" value="1"/>
</dbReference>
<sequence length="237" mass="24880">MTWPRDIGAFGGPIDGEHPYAMWDAAYVLGSLSAADRREYEGHLAGCPQCREAVAEISGVPALLSQLDATSVAAINESDTPPPPANMLPSLLTQVHRRRRRTRLVTWTASAAAAAVLGIGVLIGINSSTTPAPHHDGVAMAQVGTTELASTVAIRDESWGSYIDLSCVCLAPVTAHHDTLALVVVGRDGRQTRLATWVAEPGHTAKPAGSISTPKDQIASVQVVSADDGEVLLEHTL</sequence>
<dbReference type="GO" id="GO:0016989">
    <property type="term" value="F:sigma factor antagonist activity"/>
    <property type="evidence" value="ECO:0007669"/>
    <property type="project" value="TreeGrafter"/>
</dbReference>
<keyword evidence="6" id="KW-0804">Transcription</keyword>
<dbReference type="PANTHER" id="PTHR37461:SF1">
    <property type="entry name" value="ANTI-SIGMA-K FACTOR RSKA"/>
    <property type="match status" value="1"/>
</dbReference>
<evidence type="ECO:0000256" key="6">
    <source>
        <dbReference type="ARBA" id="ARBA00023163"/>
    </source>
</evidence>
<dbReference type="GO" id="GO:0005886">
    <property type="term" value="C:plasma membrane"/>
    <property type="evidence" value="ECO:0007669"/>
    <property type="project" value="UniProtKB-SubCell"/>
</dbReference>